<evidence type="ECO:0000256" key="2">
    <source>
        <dbReference type="ARBA" id="ARBA00022801"/>
    </source>
</evidence>
<keyword evidence="3" id="KW-0347">Helicase</keyword>
<keyword evidence="1" id="KW-0547">Nucleotide-binding</keyword>
<dbReference type="Pfam" id="PF19263">
    <property type="entry name" value="DUF5906"/>
    <property type="match status" value="1"/>
</dbReference>
<dbReference type="InterPro" id="IPR051620">
    <property type="entry name" value="ORF904-like_C"/>
</dbReference>
<gene>
    <name evidence="6" type="ORF">SAMN02745178_00333</name>
</gene>
<dbReference type="SUPFAM" id="SSF56731">
    <property type="entry name" value="DNA primase core"/>
    <property type="match status" value="1"/>
</dbReference>
<keyword evidence="4" id="KW-0067">ATP-binding</keyword>
<dbReference type="AlphaFoldDB" id="A0A1T4WAU4"/>
<dbReference type="GO" id="GO:0016787">
    <property type="term" value="F:hydrolase activity"/>
    <property type="evidence" value="ECO:0007669"/>
    <property type="project" value="UniProtKB-KW"/>
</dbReference>
<dbReference type="GO" id="GO:0005524">
    <property type="term" value="F:ATP binding"/>
    <property type="evidence" value="ECO:0007669"/>
    <property type="project" value="UniProtKB-KW"/>
</dbReference>
<name>A0A1T4WAU4_9FIRM</name>
<dbReference type="Gene3D" id="2.20.25.180">
    <property type="match status" value="1"/>
</dbReference>
<dbReference type="CDD" id="cd01029">
    <property type="entry name" value="TOPRIM_primases"/>
    <property type="match status" value="1"/>
</dbReference>
<dbReference type="SUPFAM" id="SSF52540">
    <property type="entry name" value="P-loop containing nucleoside triphosphate hydrolases"/>
    <property type="match status" value="1"/>
</dbReference>
<dbReference type="InterPro" id="IPR006500">
    <property type="entry name" value="Helicase_put_C_phage/plasmid"/>
</dbReference>
<evidence type="ECO:0000256" key="3">
    <source>
        <dbReference type="ARBA" id="ARBA00022806"/>
    </source>
</evidence>
<organism evidence="6 7">
    <name type="scientific">Gemmiger formicilis</name>
    <dbReference type="NCBI Taxonomy" id="745368"/>
    <lineage>
        <taxon>Bacteria</taxon>
        <taxon>Bacillati</taxon>
        <taxon>Bacillota</taxon>
        <taxon>Clostridia</taxon>
        <taxon>Eubacteriales</taxon>
        <taxon>Gemmiger</taxon>
    </lineage>
</organism>
<dbReference type="NCBIfam" id="TIGR01613">
    <property type="entry name" value="primase_Cterm"/>
    <property type="match status" value="1"/>
</dbReference>
<dbReference type="Gene3D" id="3.40.50.300">
    <property type="entry name" value="P-loop containing nucleotide triphosphate hydrolases"/>
    <property type="match status" value="1"/>
</dbReference>
<dbReference type="PROSITE" id="PS51206">
    <property type="entry name" value="SF3_HELICASE_1"/>
    <property type="match status" value="1"/>
</dbReference>
<dbReference type="Pfam" id="PF08706">
    <property type="entry name" value="D5_N"/>
    <property type="match status" value="1"/>
</dbReference>
<dbReference type="InterPro" id="IPR014015">
    <property type="entry name" value="Helicase_SF3_DNA-vir"/>
</dbReference>
<dbReference type="EMBL" id="FUYF01000001">
    <property type="protein sequence ID" value="SKA74444.1"/>
    <property type="molecule type" value="Genomic_DNA"/>
</dbReference>
<dbReference type="GO" id="GO:0004386">
    <property type="term" value="F:helicase activity"/>
    <property type="evidence" value="ECO:0007669"/>
    <property type="project" value="UniProtKB-KW"/>
</dbReference>
<protein>
    <submittedName>
        <fullName evidence="6">Phage/plasmid primase, P4 family, C-terminal domain-containing protein</fullName>
    </submittedName>
</protein>
<proteinExistence type="predicted"/>
<evidence type="ECO:0000256" key="4">
    <source>
        <dbReference type="ARBA" id="ARBA00022840"/>
    </source>
</evidence>
<evidence type="ECO:0000256" key="1">
    <source>
        <dbReference type="ARBA" id="ARBA00022741"/>
    </source>
</evidence>
<dbReference type="PANTHER" id="PTHR35372:SF2">
    <property type="entry name" value="SF3 HELICASE DOMAIN-CONTAINING PROTEIN"/>
    <property type="match status" value="1"/>
</dbReference>
<dbReference type="Pfam" id="PF03288">
    <property type="entry name" value="Pox_D5"/>
    <property type="match status" value="1"/>
</dbReference>
<dbReference type="InterPro" id="IPR034154">
    <property type="entry name" value="TOPRIM_DnaG/twinkle"/>
</dbReference>
<keyword evidence="7" id="KW-1185">Reference proteome</keyword>
<dbReference type="Gene3D" id="3.40.1360.10">
    <property type="match status" value="1"/>
</dbReference>
<reference evidence="6 7" key="1">
    <citation type="submission" date="2017-02" db="EMBL/GenBank/DDBJ databases">
        <authorList>
            <person name="Peterson S.W."/>
        </authorList>
    </citation>
    <scope>NUCLEOTIDE SEQUENCE [LARGE SCALE GENOMIC DNA]</scope>
    <source>
        <strain evidence="6 7">ATCC 27749</strain>
    </source>
</reference>
<sequence length="767" mass="85857">MKIVYENVSDRLQTILSRLKGVKKVGPNTYRAYSPLRDEKEPSLYITEKPDGTILMCDHGGGDTKAILEAIGLTMRILFPDGGSSGSEPKGSDPERKVAAIYQYLDTNGELVAEKVRYTNKTFFWRSKKTDGSYDYHKPKNVPLYNGTVLEKTEAVFLVEGEKDVDTLTKYGLPAVSLPNGAHWENEYVAYFSDKVIIILPDNDGAGRGYAKAALKALKPTNYNTGIMQLNNWWSEIPEKGDVSDYIAAKGEEAVAKLKETLDVVTRNKKPAPAVKAVPAAQCSTATVTVAATSAPLMLKTHIDYCIVIKKFDPHSNPKYSTTDNGSGRLFSDIVRGQARYVASRKSWFIYDGARWAPDEGNMATMEMCKAIGDALTHYAFAIQDENERNQYLKYTMRWMTRNYRKTILDDAASVYNIGMGEFDADVNLLNCKNGTLDLKTMQFRSHNPDDKITKIADVVYDPNARCPRFEQFLTEVMSGDADKSAFLQKALGYALSGDSRYECMFILYGATTRNGKSTLMESVLRVFGDYGLTVAPETIAAKQRNSSGPSEDLARLAGRRLANISEPSRGMRLNAAQVKSMTGNDSINARFLHCNSFDFRPQFKLYINTNYLPSVDDMSLFSSNRVRVIPFDRHFEPQEQDPNLKHVFAEEDAKSAILNWLIAGWQLLQKEGLNSPAAVVEATKEYSHDSNKIALFAEDNLEPDANREVRTSEIYAHYKVWCEVNGCLPENSTNFKKSLQAIGTVVRKRPRDGSEKTTLLLGYRLK</sequence>
<feature type="domain" description="SF3 helicase" evidence="5">
    <location>
        <begin position="483"/>
        <end position="645"/>
    </location>
</feature>
<dbReference type="RefSeq" id="WP_242943377.1">
    <property type="nucleotide sequence ID" value="NZ_FUYF01000001.1"/>
</dbReference>
<dbReference type="InterPro" id="IPR014818">
    <property type="entry name" value="Phage/plasmid_primase_P4_C"/>
</dbReference>
<dbReference type="Proteomes" id="UP000190286">
    <property type="component" value="Unassembled WGS sequence"/>
</dbReference>
<dbReference type="SMART" id="SM00885">
    <property type="entry name" value="D5_N"/>
    <property type="match status" value="1"/>
</dbReference>
<accession>A0A1T4WAU4</accession>
<dbReference type="InterPro" id="IPR045455">
    <property type="entry name" value="NrS-1_pol-like_helicase"/>
</dbReference>
<dbReference type="GeneID" id="93336829"/>
<evidence type="ECO:0000313" key="7">
    <source>
        <dbReference type="Proteomes" id="UP000190286"/>
    </source>
</evidence>
<evidence type="ECO:0000259" key="5">
    <source>
        <dbReference type="PROSITE" id="PS51206"/>
    </source>
</evidence>
<dbReference type="PANTHER" id="PTHR35372">
    <property type="entry name" value="ATP BINDING PROTEIN-RELATED"/>
    <property type="match status" value="1"/>
</dbReference>
<keyword evidence="2" id="KW-0378">Hydrolase</keyword>
<dbReference type="InterPro" id="IPR004968">
    <property type="entry name" value="DNA_primase/NTPase_C"/>
</dbReference>
<evidence type="ECO:0000313" key="6">
    <source>
        <dbReference type="EMBL" id="SKA74444.1"/>
    </source>
</evidence>
<dbReference type="InterPro" id="IPR027417">
    <property type="entry name" value="P-loop_NTPase"/>
</dbReference>
<dbReference type="STRING" id="745368.SAMN02745178_00333"/>